<reference evidence="15 16" key="1">
    <citation type="journal article" date="2016" name="Nat. Commun.">
        <title>Thousands of microbial genomes shed light on interconnected biogeochemical processes in an aquifer system.</title>
        <authorList>
            <person name="Anantharaman K."/>
            <person name="Brown C.T."/>
            <person name="Hug L.A."/>
            <person name="Sharon I."/>
            <person name="Castelle C.J."/>
            <person name="Probst A.J."/>
            <person name="Thomas B.C."/>
            <person name="Singh A."/>
            <person name="Wilkins M.J."/>
            <person name="Karaoz U."/>
            <person name="Brodie E.L."/>
            <person name="Williams K.H."/>
            <person name="Hubbard S.S."/>
            <person name="Banfield J.F."/>
        </authorList>
    </citation>
    <scope>NUCLEOTIDE SEQUENCE [LARGE SCALE GENOMIC DNA]</scope>
</reference>
<keyword evidence="14" id="KW-0133">Cell shape</keyword>
<feature type="transmembrane region" description="Helical" evidence="14">
    <location>
        <begin position="225"/>
        <end position="251"/>
    </location>
</feature>
<dbReference type="GO" id="GO:0046677">
    <property type="term" value="P:response to antibiotic"/>
    <property type="evidence" value="ECO:0007669"/>
    <property type="project" value="UniProtKB-UniRule"/>
</dbReference>
<feature type="transmembrane region" description="Helical" evidence="14">
    <location>
        <begin position="121"/>
        <end position="145"/>
    </location>
</feature>
<dbReference type="PANTHER" id="PTHR30622">
    <property type="entry name" value="UNDECAPRENYL-DIPHOSPHATASE"/>
    <property type="match status" value="1"/>
</dbReference>
<feature type="transmembrane region" description="Helical" evidence="14">
    <location>
        <begin position="165"/>
        <end position="187"/>
    </location>
</feature>
<keyword evidence="6 14" id="KW-0812">Transmembrane</keyword>
<feature type="transmembrane region" description="Helical" evidence="14">
    <location>
        <begin position="94"/>
        <end position="114"/>
    </location>
</feature>
<sequence>MESIIKYILLGIIQGLTEFLPVSSSGHLVIFQKIFGLKEPQLFLDVILHLGTTAAVIYFLRKDLKSLIYGIYTNFILRQTDKKNSLKLLSIEPFRLIFLLFIACLPTGLMGIFFKDTFEKLFGSVLTVGIALCITGCILFLTRWFRDGHRGIPEMTITDALLAGLAQGIAITPGISRSGITIAVLIFLGIDRELLAKFSFMLAIPAILGAAVIESRHLSGFPSDLIIPFSLGFAASAFFGFIALFVLLNIVRKGKLNLFAFYCWAVGIIVILHQLFAQ</sequence>
<keyword evidence="10 14" id="KW-0046">Antibiotic resistance</keyword>
<comment type="function">
    <text evidence="14">Catalyzes the dephosphorylation of undecaprenyl diphosphate (UPP). Confers resistance to bacitracin.</text>
</comment>
<keyword evidence="7 14" id="KW-0378">Hydrolase</keyword>
<keyword evidence="14" id="KW-0573">Peptidoglycan synthesis</keyword>
<keyword evidence="9 14" id="KW-0472">Membrane</keyword>
<dbReference type="PANTHER" id="PTHR30622:SF2">
    <property type="entry name" value="UNDECAPRENYL-DIPHOSPHATASE"/>
    <property type="match status" value="1"/>
</dbReference>
<evidence type="ECO:0000256" key="14">
    <source>
        <dbReference type="HAMAP-Rule" id="MF_01006"/>
    </source>
</evidence>
<gene>
    <name evidence="14" type="primary">uppP</name>
    <name evidence="15" type="ORF">A2161_05750</name>
</gene>
<evidence type="ECO:0000256" key="13">
    <source>
        <dbReference type="ARBA" id="ARBA00047594"/>
    </source>
</evidence>
<comment type="subcellular location">
    <subcellularLocation>
        <location evidence="1 14">Cell membrane</location>
        <topology evidence="1 14">Multi-pass membrane protein</topology>
    </subcellularLocation>
</comment>
<dbReference type="GO" id="GO:0071555">
    <property type="term" value="P:cell wall organization"/>
    <property type="evidence" value="ECO:0007669"/>
    <property type="project" value="UniProtKB-KW"/>
</dbReference>
<evidence type="ECO:0000256" key="6">
    <source>
        <dbReference type="ARBA" id="ARBA00022692"/>
    </source>
</evidence>
<feature type="transmembrane region" description="Helical" evidence="14">
    <location>
        <begin position="258"/>
        <end position="276"/>
    </location>
</feature>
<evidence type="ECO:0000256" key="3">
    <source>
        <dbReference type="ARBA" id="ARBA00012374"/>
    </source>
</evidence>
<evidence type="ECO:0000256" key="4">
    <source>
        <dbReference type="ARBA" id="ARBA00021581"/>
    </source>
</evidence>
<organism evidence="15 16">
    <name type="scientific">Candidatus Schekmanbacteria bacterium RBG_13_48_7</name>
    <dbReference type="NCBI Taxonomy" id="1817878"/>
    <lineage>
        <taxon>Bacteria</taxon>
        <taxon>Candidatus Schekmaniibacteriota</taxon>
    </lineage>
</organism>
<comment type="catalytic activity">
    <reaction evidence="13 14">
        <text>di-trans,octa-cis-undecaprenyl diphosphate + H2O = di-trans,octa-cis-undecaprenyl phosphate + phosphate + H(+)</text>
        <dbReference type="Rhea" id="RHEA:28094"/>
        <dbReference type="ChEBI" id="CHEBI:15377"/>
        <dbReference type="ChEBI" id="CHEBI:15378"/>
        <dbReference type="ChEBI" id="CHEBI:43474"/>
        <dbReference type="ChEBI" id="CHEBI:58405"/>
        <dbReference type="ChEBI" id="CHEBI:60392"/>
        <dbReference type="EC" id="3.6.1.27"/>
    </reaction>
</comment>
<evidence type="ECO:0000256" key="10">
    <source>
        <dbReference type="ARBA" id="ARBA00023251"/>
    </source>
</evidence>
<name>A0A1F7RPZ7_9BACT</name>
<keyword evidence="5 14" id="KW-1003">Cell membrane</keyword>
<dbReference type="GO" id="GO:0009252">
    <property type="term" value="P:peptidoglycan biosynthetic process"/>
    <property type="evidence" value="ECO:0007669"/>
    <property type="project" value="UniProtKB-KW"/>
</dbReference>
<evidence type="ECO:0000256" key="12">
    <source>
        <dbReference type="ARBA" id="ARBA00032932"/>
    </source>
</evidence>
<dbReference type="EMBL" id="MGDD01000261">
    <property type="protein sequence ID" value="OGL43636.1"/>
    <property type="molecule type" value="Genomic_DNA"/>
</dbReference>
<evidence type="ECO:0000256" key="9">
    <source>
        <dbReference type="ARBA" id="ARBA00023136"/>
    </source>
</evidence>
<dbReference type="GO" id="GO:0005886">
    <property type="term" value="C:plasma membrane"/>
    <property type="evidence" value="ECO:0007669"/>
    <property type="project" value="UniProtKB-SubCell"/>
</dbReference>
<evidence type="ECO:0000256" key="2">
    <source>
        <dbReference type="ARBA" id="ARBA00010621"/>
    </source>
</evidence>
<comment type="caution">
    <text evidence="15">The sequence shown here is derived from an EMBL/GenBank/DDBJ whole genome shotgun (WGS) entry which is preliminary data.</text>
</comment>
<keyword evidence="14" id="KW-0961">Cell wall biogenesis/degradation</keyword>
<evidence type="ECO:0000256" key="1">
    <source>
        <dbReference type="ARBA" id="ARBA00004651"/>
    </source>
</evidence>
<feature type="transmembrane region" description="Helical" evidence="14">
    <location>
        <begin position="194"/>
        <end position="213"/>
    </location>
</feature>
<proteinExistence type="inferred from homology"/>
<evidence type="ECO:0000313" key="16">
    <source>
        <dbReference type="Proteomes" id="UP000179266"/>
    </source>
</evidence>
<comment type="miscellaneous">
    <text evidence="14">Bacitracin is thought to be involved in the inhibition of peptidoglycan synthesis by sequestering undecaprenyl diphosphate, thereby reducing the pool of lipid carrier available.</text>
</comment>
<dbReference type="InterPro" id="IPR003824">
    <property type="entry name" value="UppP"/>
</dbReference>
<dbReference type="AlphaFoldDB" id="A0A1F7RPZ7"/>
<evidence type="ECO:0000313" key="15">
    <source>
        <dbReference type="EMBL" id="OGL43636.1"/>
    </source>
</evidence>
<dbReference type="GO" id="GO:0008360">
    <property type="term" value="P:regulation of cell shape"/>
    <property type="evidence" value="ECO:0007669"/>
    <property type="project" value="UniProtKB-KW"/>
</dbReference>
<keyword evidence="8 14" id="KW-1133">Transmembrane helix</keyword>
<dbReference type="HAMAP" id="MF_01006">
    <property type="entry name" value="Undec_diphosphatase"/>
    <property type="match status" value="1"/>
</dbReference>
<dbReference type="Pfam" id="PF02673">
    <property type="entry name" value="BacA"/>
    <property type="match status" value="1"/>
</dbReference>
<dbReference type="Proteomes" id="UP000179266">
    <property type="component" value="Unassembled WGS sequence"/>
</dbReference>
<dbReference type="GO" id="GO:0050380">
    <property type="term" value="F:undecaprenyl-diphosphatase activity"/>
    <property type="evidence" value="ECO:0007669"/>
    <property type="project" value="UniProtKB-UniRule"/>
</dbReference>
<protein>
    <recommendedName>
        <fullName evidence="4 14">Undecaprenyl-diphosphatase</fullName>
        <ecNumber evidence="3 14">3.6.1.27</ecNumber>
    </recommendedName>
    <alternativeName>
        <fullName evidence="12 14">Bacitracin resistance protein</fullName>
    </alternativeName>
    <alternativeName>
        <fullName evidence="11 14">Undecaprenyl pyrophosphate phosphatase</fullName>
    </alternativeName>
</protein>
<evidence type="ECO:0000256" key="8">
    <source>
        <dbReference type="ARBA" id="ARBA00022989"/>
    </source>
</evidence>
<evidence type="ECO:0000256" key="11">
    <source>
        <dbReference type="ARBA" id="ARBA00032707"/>
    </source>
</evidence>
<dbReference type="EC" id="3.6.1.27" evidence="3 14"/>
<comment type="similarity">
    <text evidence="2 14">Belongs to the UppP family.</text>
</comment>
<accession>A0A1F7RPZ7</accession>
<evidence type="ECO:0000256" key="7">
    <source>
        <dbReference type="ARBA" id="ARBA00022801"/>
    </source>
</evidence>
<evidence type="ECO:0000256" key="5">
    <source>
        <dbReference type="ARBA" id="ARBA00022475"/>
    </source>
</evidence>